<dbReference type="EMBL" id="CP002547">
    <property type="protein sequence ID" value="ADY55106.1"/>
    <property type="molecule type" value="Genomic_DNA"/>
</dbReference>
<evidence type="ECO:0000256" key="1">
    <source>
        <dbReference type="SAM" id="Coils"/>
    </source>
</evidence>
<dbReference type="STRING" id="645991.Sgly_0749"/>
<dbReference type="OrthoDB" id="9968425at2"/>
<dbReference type="KEGG" id="sgy:Sgly_0749"/>
<accession>F0T0P1</accession>
<reference evidence="2 3" key="1">
    <citation type="journal article" date="2011" name="Stand. Genomic Sci.">
        <title>Complete genome sequence of Syntrophobotulus glycolicus type strain (FlGlyR).</title>
        <authorList>
            <person name="Han C."/>
            <person name="Mwirichia R."/>
            <person name="Chertkov O."/>
            <person name="Held B."/>
            <person name="Lapidus A."/>
            <person name="Nolan M."/>
            <person name="Lucas S."/>
            <person name="Hammon N."/>
            <person name="Deshpande S."/>
            <person name="Cheng J.F."/>
            <person name="Tapia R."/>
            <person name="Goodwin L."/>
            <person name="Pitluck S."/>
            <person name="Huntemann M."/>
            <person name="Liolios K."/>
            <person name="Ivanova N."/>
            <person name="Pagani I."/>
            <person name="Mavromatis K."/>
            <person name="Ovchinikova G."/>
            <person name="Pati A."/>
            <person name="Chen A."/>
            <person name="Palaniappan K."/>
            <person name="Land M."/>
            <person name="Hauser L."/>
            <person name="Brambilla E.M."/>
            <person name="Rohde M."/>
            <person name="Spring S."/>
            <person name="Sikorski J."/>
            <person name="Goker M."/>
            <person name="Woyke T."/>
            <person name="Bristow J."/>
            <person name="Eisen J.A."/>
            <person name="Markowitz V."/>
            <person name="Hugenholtz P."/>
            <person name="Kyrpides N.C."/>
            <person name="Klenk H.P."/>
            <person name="Detter J.C."/>
        </authorList>
    </citation>
    <scope>NUCLEOTIDE SEQUENCE [LARGE SCALE GENOMIC DNA]</scope>
    <source>
        <strain evidence="3">DSM 8271 / FlGlyR</strain>
    </source>
</reference>
<dbReference type="AlphaFoldDB" id="F0T0P1"/>
<keyword evidence="3" id="KW-1185">Reference proteome</keyword>
<name>F0T0P1_SYNGF</name>
<keyword evidence="1" id="KW-0175">Coiled coil</keyword>
<protein>
    <submittedName>
        <fullName evidence="2">Uncharacterized protein</fullName>
    </submittedName>
</protein>
<feature type="coiled-coil region" evidence="1">
    <location>
        <begin position="25"/>
        <end position="80"/>
    </location>
</feature>
<gene>
    <name evidence="2" type="ordered locus">Sgly_0749</name>
</gene>
<dbReference type="HOGENOM" id="CLU_2262449_0_0_9"/>
<dbReference type="RefSeq" id="WP_013623977.1">
    <property type="nucleotide sequence ID" value="NC_015172.1"/>
</dbReference>
<evidence type="ECO:0000313" key="2">
    <source>
        <dbReference type="EMBL" id="ADY55106.1"/>
    </source>
</evidence>
<evidence type="ECO:0000313" key="3">
    <source>
        <dbReference type="Proteomes" id="UP000007488"/>
    </source>
</evidence>
<dbReference type="Proteomes" id="UP000007488">
    <property type="component" value="Chromosome"/>
</dbReference>
<proteinExistence type="predicted"/>
<sequence>MTNLNRESNRVSEIKVQIAKTDLQVECLKDVIIQKQEEAQAMENEIALLQGKYEGVREIMNFVQKELEIQLNLLVQLRKKGESLEKKDTETLATTQYQEAKSV</sequence>
<organism evidence="2 3">
    <name type="scientific">Syntrophobotulus glycolicus (strain DSM 8271 / FlGlyR)</name>
    <dbReference type="NCBI Taxonomy" id="645991"/>
    <lineage>
        <taxon>Bacteria</taxon>
        <taxon>Bacillati</taxon>
        <taxon>Bacillota</taxon>
        <taxon>Clostridia</taxon>
        <taxon>Eubacteriales</taxon>
        <taxon>Desulfitobacteriaceae</taxon>
        <taxon>Syntrophobotulus</taxon>
    </lineage>
</organism>
<reference evidence="3" key="2">
    <citation type="submission" date="2011-02" db="EMBL/GenBank/DDBJ databases">
        <title>The complete genome of Syntrophobotulus glycolicus DSM 8271.</title>
        <authorList>
            <person name="Lucas S."/>
            <person name="Copeland A."/>
            <person name="Lapidus A."/>
            <person name="Bruce D."/>
            <person name="Goodwin L."/>
            <person name="Pitluck S."/>
            <person name="Kyrpides N."/>
            <person name="Mavromatis K."/>
            <person name="Pagani I."/>
            <person name="Ivanova N."/>
            <person name="Mikhailova N."/>
            <person name="Chertkov O."/>
            <person name="Held B."/>
            <person name="Detter J.C."/>
            <person name="Tapia R."/>
            <person name="Han C."/>
            <person name="Land M."/>
            <person name="Hauser L."/>
            <person name="Markowitz V."/>
            <person name="Cheng J.-F."/>
            <person name="Hugenholtz P."/>
            <person name="Woyke T."/>
            <person name="Wu D."/>
            <person name="Spring S."/>
            <person name="Schroeder M."/>
            <person name="Brambilla E."/>
            <person name="Klenk H.-P."/>
            <person name="Eisen J.A."/>
        </authorList>
    </citation>
    <scope>NUCLEOTIDE SEQUENCE [LARGE SCALE GENOMIC DNA]</scope>
    <source>
        <strain evidence="3">DSM 8271 / FlGlyR</strain>
    </source>
</reference>